<gene>
    <name evidence="1" type="ORF">MRB53_018023</name>
</gene>
<keyword evidence="2" id="KW-1185">Reference proteome</keyword>
<dbReference type="EMBL" id="CM056813">
    <property type="protein sequence ID" value="KAJ8641329.1"/>
    <property type="molecule type" value="Genomic_DNA"/>
</dbReference>
<proteinExistence type="predicted"/>
<dbReference type="Proteomes" id="UP001234297">
    <property type="component" value="Chromosome 5"/>
</dbReference>
<evidence type="ECO:0000313" key="1">
    <source>
        <dbReference type="EMBL" id="KAJ8641329.1"/>
    </source>
</evidence>
<name>A0ACC2M6U7_PERAE</name>
<reference evidence="1 2" key="1">
    <citation type="journal article" date="2022" name="Hortic Res">
        <title>A haplotype resolved chromosomal level avocado genome allows analysis of novel avocado genes.</title>
        <authorList>
            <person name="Nath O."/>
            <person name="Fletcher S.J."/>
            <person name="Hayward A."/>
            <person name="Shaw L.M."/>
            <person name="Masouleh A.K."/>
            <person name="Furtado A."/>
            <person name="Henry R.J."/>
            <person name="Mitter N."/>
        </authorList>
    </citation>
    <scope>NUCLEOTIDE SEQUENCE [LARGE SCALE GENOMIC DNA]</scope>
    <source>
        <strain evidence="2">cv. Hass</strain>
    </source>
</reference>
<sequence length="428" mass="47386">MSDSDLSSSSTTLLCPEDPPSWDAGTWPPSDRSISSLLDSEPHHMPQSDYLHRFHDRSLDVASRQDAVNWILKVHEHYRFRPVTAYLSVNYLDRFLSSHSLPRGYGWPLQLLSVACLSVAVKLEETEVPLLLDLQLFEPQFMFENRTIGRMEVMVMNSLKWRMRSVTPFDFVDYFAERIESFGARNVSSDRFFCRVSELILSTHRVIDFLGFRSSTMAAAAVLCTAREIADFSTTVELYPAIFPEMASHEEKIWRCQQLMEEYMIDACPPSGLAKDGLEPAPQSPSGVLDAAACGSCGTQPKPASQEPESSQSEPSSKRHKPNSSTCTDTPMVRGLAQQEARSRRTKTVPGIGSEGDDTSEVPIVIYQVGGGGVAMDLGSGPGLQLVDYRKKVDLLWQCISAVALAIAEYSALCLEEQYCAGCGSSKI</sequence>
<evidence type="ECO:0000313" key="2">
    <source>
        <dbReference type="Proteomes" id="UP001234297"/>
    </source>
</evidence>
<protein>
    <submittedName>
        <fullName evidence="1">Uncharacterized protein</fullName>
    </submittedName>
</protein>
<organism evidence="1 2">
    <name type="scientific">Persea americana</name>
    <name type="common">Avocado</name>
    <dbReference type="NCBI Taxonomy" id="3435"/>
    <lineage>
        <taxon>Eukaryota</taxon>
        <taxon>Viridiplantae</taxon>
        <taxon>Streptophyta</taxon>
        <taxon>Embryophyta</taxon>
        <taxon>Tracheophyta</taxon>
        <taxon>Spermatophyta</taxon>
        <taxon>Magnoliopsida</taxon>
        <taxon>Magnoliidae</taxon>
        <taxon>Laurales</taxon>
        <taxon>Lauraceae</taxon>
        <taxon>Persea</taxon>
    </lineage>
</organism>
<comment type="caution">
    <text evidence="1">The sequence shown here is derived from an EMBL/GenBank/DDBJ whole genome shotgun (WGS) entry which is preliminary data.</text>
</comment>
<accession>A0ACC2M6U7</accession>